<protein>
    <submittedName>
        <fullName evidence="3">Uncharacterized protein</fullName>
    </submittedName>
</protein>
<evidence type="ECO:0000256" key="1">
    <source>
        <dbReference type="SAM" id="Coils"/>
    </source>
</evidence>
<keyword evidence="2" id="KW-0472">Membrane</keyword>
<evidence type="ECO:0000313" key="4">
    <source>
        <dbReference type="Proteomes" id="UP001627154"/>
    </source>
</evidence>
<sequence length="471" mass="53107">MKQSNNKELPLKTSLELLALPLYIESRSIPLHHRERAVLGHNTSQHACLRNEVVFRPKGLVPPHYEHTYTNTYICIYIVPKGCALHIQDGQAFFLDPVKNIKTLIGNVDRMLRERVNKVLTRAKGATEYIDKIVKSNEENFDKYEVLVANMNKVAFEAKSNGCDMRAYDEISKEVSANQNKLDSCFQKYYGHEYMKNVESPVKKAQEVLDFLDANTARAYECVDEAAMNIFASAKTAACLISAKLTADAKVVALQPLFNTDLKNVETHVAVLRNKKDNLCDVKEILEEDNDRISNAVEEMEKCLAQRSENEEISKIVVKTTTKPTEHLTQSSLTQEVPTPHDPSYDQWGDYEKDDLLANYDELNTTPTTNVLPPTPVPFAKPVINVNKRLPIPQRASLPGFKEKLCETLKIDCNEVFMPKKIVQTPTPAPISEPQCMVSRTFNDVASSAHFFAFNSLIIIFSIASSICVCF</sequence>
<name>A0ABD2XFY1_9HYME</name>
<evidence type="ECO:0000313" key="3">
    <source>
        <dbReference type="EMBL" id="KAL3403953.1"/>
    </source>
</evidence>
<feature type="coiled-coil region" evidence="1">
    <location>
        <begin position="269"/>
        <end position="306"/>
    </location>
</feature>
<organism evidence="3 4">
    <name type="scientific">Trichogramma kaykai</name>
    <dbReference type="NCBI Taxonomy" id="54128"/>
    <lineage>
        <taxon>Eukaryota</taxon>
        <taxon>Metazoa</taxon>
        <taxon>Ecdysozoa</taxon>
        <taxon>Arthropoda</taxon>
        <taxon>Hexapoda</taxon>
        <taxon>Insecta</taxon>
        <taxon>Pterygota</taxon>
        <taxon>Neoptera</taxon>
        <taxon>Endopterygota</taxon>
        <taxon>Hymenoptera</taxon>
        <taxon>Apocrita</taxon>
        <taxon>Proctotrupomorpha</taxon>
        <taxon>Chalcidoidea</taxon>
        <taxon>Trichogrammatidae</taxon>
        <taxon>Trichogramma</taxon>
    </lineage>
</organism>
<gene>
    <name evidence="3" type="ORF">TKK_003353</name>
</gene>
<feature type="transmembrane region" description="Helical" evidence="2">
    <location>
        <begin position="449"/>
        <end position="470"/>
    </location>
</feature>
<keyword evidence="4" id="KW-1185">Reference proteome</keyword>
<comment type="caution">
    <text evidence="3">The sequence shown here is derived from an EMBL/GenBank/DDBJ whole genome shotgun (WGS) entry which is preliminary data.</text>
</comment>
<accession>A0ABD2XFY1</accession>
<dbReference type="EMBL" id="JBJJXI010000027">
    <property type="protein sequence ID" value="KAL3403953.1"/>
    <property type="molecule type" value="Genomic_DNA"/>
</dbReference>
<keyword evidence="2" id="KW-0812">Transmembrane</keyword>
<keyword evidence="2" id="KW-1133">Transmembrane helix</keyword>
<dbReference type="AlphaFoldDB" id="A0ABD2XFY1"/>
<dbReference type="Proteomes" id="UP001627154">
    <property type="component" value="Unassembled WGS sequence"/>
</dbReference>
<keyword evidence="1" id="KW-0175">Coiled coil</keyword>
<reference evidence="3 4" key="1">
    <citation type="journal article" date="2024" name="bioRxiv">
        <title>A reference genome for Trichogramma kaykai: A tiny desert-dwelling parasitoid wasp with competing sex-ratio distorters.</title>
        <authorList>
            <person name="Culotta J."/>
            <person name="Lindsey A.R."/>
        </authorList>
    </citation>
    <scope>NUCLEOTIDE SEQUENCE [LARGE SCALE GENOMIC DNA]</scope>
    <source>
        <strain evidence="3 4">KSX58</strain>
    </source>
</reference>
<evidence type="ECO:0000256" key="2">
    <source>
        <dbReference type="SAM" id="Phobius"/>
    </source>
</evidence>
<proteinExistence type="predicted"/>